<dbReference type="InterPro" id="IPR003439">
    <property type="entry name" value="ABC_transporter-like_ATP-bd"/>
</dbReference>
<gene>
    <name evidence="6" type="ORF">HWQ56_15450</name>
</gene>
<accession>A0A7D5HE01</accession>
<keyword evidence="3" id="KW-0547">Nucleotide-binding</keyword>
<dbReference type="RefSeq" id="WP_158157814.1">
    <property type="nucleotide sequence ID" value="NZ_CP056030.1"/>
</dbReference>
<proteinExistence type="inferred from homology"/>
<dbReference type="EMBL" id="CP056030">
    <property type="protein sequence ID" value="QKZ05110.1"/>
    <property type="molecule type" value="Genomic_DNA"/>
</dbReference>
<dbReference type="FunFam" id="3.40.50.300:FF:000134">
    <property type="entry name" value="Iron-enterobactin ABC transporter ATP-binding protein"/>
    <property type="match status" value="1"/>
</dbReference>
<dbReference type="Proteomes" id="UP000509568">
    <property type="component" value="Chromosome"/>
</dbReference>
<evidence type="ECO:0000256" key="4">
    <source>
        <dbReference type="ARBA" id="ARBA00022840"/>
    </source>
</evidence>
<feature type="domain" description="ABC transporter" evidence="5">
    <location>
        <begin position="6"/>
        <end position="241"/>
    </location>
</feature>
<dbReference type="PROSITE" id="PS00211">
    <property type="entry name" value="ABC_TRANSPORTER_1"/>
    <property type="match status" value="1"/>
</dbReference>
<dbReference type="PANTHER" id="PTHR42794">
    <property type="entry name" value="HEMIN IMPORT ATP-BINDING PROTEIN HMUV"/>
    <property type="match status" value="1"/>
</dbReference>
<dbReference type="SUPFAM" id="SSF52540">
    <property type="entry name" value="P-loop containing nucleoside triphosphate hydrolases"/>
    <property type="match status" value="1"/>
</dbReference>
<dbReference type="PANTHER" id="PTHR42794:SF2">
    <property type="entry name" value="ABC TRANSPORTER ATP-BINDING PROTEIN"/>
    <property type="match status" value="1"/>
</dbReference>
<organism evidence="6 7">
    <name type="scientific">Pseudomonas eucalypticola</name>
    <dbReference type="NCBI Taxonomy" id="2599595"/>
    <lineage>
        <taxon>Bacteria</taxon>
        <taxon>Pseudomonadati</taxon>
        <taxon>Pseudomonadota</taxon>
        <taxon>Gammaproteobacteria</taxon>
        <taxon>Pseudomonadales</taxon>
        <taxon>Pseudomonadaceae</taxon>
        <taxon>Pseudomonas</taxon>
    </lineage>
</organism>
<keyword evidence="4 6" id="KW-0067">ATP-binding</keyword>
<dbReference type="Gene3D" id="3.40.50.300">
    <property type="entry name" value="P-loop containing nucleotide triphosphate hydrolases"/>
    <property type="match status" value="1"/>
</dbReference>
<evidence type="ECO:0000313" key="6">
    <source>
        <dbReference type="EMBL" id="QKZ05110.1"/>
    </source>
</evidence>
<evidence type="ECO:0000256" key="1">
    <source>
        <dbReference type="ARBA" id="ARBA00005417"/>
    </source>
</evidence>
<dbReference type="InterPro" id="IPR003593">
    <property type="entry name" value="AAA+_ATPase"/>
</dbReference>
<comment type="similarity">
    <text evidence="1">Belongs to the ABC transporter superfamily.</text>
</comment>
<keyword evidence="2" id="KW-0813">Transport</keyword>
<evidence type="ECO:0000259" key="5">
    <source>
        <dbReference type="PROSITE" id="PS50893"/>
    </source>
</evidence>
<keyword evidence="7" id="KW-1185">Reference proteome</keyword>
<dbReference type="Pfam" id="PF00005">
    <property type="entry name" value="ABC_tran"/>
    <property type="match status" value="1"/>
</dbReference>
<dbReference type="PROSITE" id="PS50893">
    <property type="entry name" value="ABC_TRANSPORTER_2"/>
    <property type="match status" value="1"/>
</dbReference>
<evidence type="ECO:0000256" key="2">
    <source>
        <dbReference type="ARBA" id="ARBA00022448"/>
    </source>
</evidence>
<protein>
    <submittedName>
        <fullName evidence="6">ABC transporter ATP-binding protein</fullName>
    </submittedName>
</protein>
<reference evidence="6 7" key="1">
    <citation type="submission" date="2020-06" db="EMBL/GenBank/DDBJ databases">
        <title>Pseudomonas eucalypticola sp. nov., an endophyte of Eucalyptus dunnii leaves with biocontrol ability of eucalyptus leaf blight.</title>
        <authorList>
            <person name="Liu Y."/>
            <person name="Song Z."/>
            <person name="Zeng H."/>
            <person name="Lu M."/>
            <person name="Wang X."/>
            <person name="Lian X."/>
            <person name="Zhang Q."/>
        </authorList>
    </citation>
    <scope>NUCLEOTIDE SEQUENCE [LARGE SCALE GENOMIC DNA]</scope>
    <source>
        <strain evidence="6 7">NP-1</strain>
    </source>
</reference>
<dbReference type="GO" id="GO:0005524">
    <property type="term" value="F:ATP binding"/>
    <property type="evidence" value="ECO:0007669"/>
    <property type="project" value="UniProtKB-KW"/>
</dbReference>
<dbReference type="InterPro" id="IPR027417">
    <property type="entry name" value="P-loop_NTPase"/>
</dbReference>
<dbReference type="CDD" id="cd03214">
    <property type="entry name" value="ABC_Iron-Siderophores_B12_Hemin"/>
    <property type="match status" value="1"/>
</dbReference>
<sequence length="256" mass="27610">MNPPLLQAEGLGYRLGARTLFENVSLSIAPGDCIALLGANGAGKSTLMKVLLGLLKPGSGQVQINGQPLQRLDRRSIARQLAYVPQSHVPSFPYTVGQIVTQGRLPITGLGRAPAAADLDAVGRALQAMGIEHLAARTYTELSGGERQLVLIARALVQEARLILLDEPVTGLDFGHQLRLLERLQQLAARGLAILTTSHRPEQALAGANRAWVLHEGRLIADGPPHQVIDAALMQRLYGVPVRQIDSDHHRFFVPL</sequence>
<dbReference type="AlphaFoldDB" id="A0A7D5HE01"/>
<dbReference type="InterPro" id="IPR017871">
    <property type="entry name" value="ABC_transporter-like_CS"/>
</dbReference>
<dbReference type="GO" id="GO:0016887">
    <property type="term" value="F:ATP hydrolysis activity"/>
    <property type="evidence" value="ECO:0007669"/>
    <property type="project" value="InterPro"/>
</dbReference>
<evidence type="ECO:0000313" key="7">
    <source>
        <dbReference type="Proteomes" id="UP000509568"/>
    </source>
</evidence>
<dbReference type="SMART" id="SM00382">
    <property type="entry name" value="AAA"/>
    <property type="match status" value="1"/>
</dbReference>
<dbReference type="KEGG" id="pez:HWQ56_15450"/>
<name>A0A7D5HE01_9PSED</name>
<evidence type="ECO:0000256" key="3">
    <source>
        <dbReference type="ARBA" id="ARBA00022741"/>
    </source>
</evidence>